<dbReference type="OrthoDB" id="2379109at2"/>
<keyword evidence="3" id="KW-1185">Reference proteome</keyword>
<dbReference type="InterPro" id="IPR012854">
    <property type="entry name" value="Cu_amine_oxidase-like_N"/>
</dbReference>
<gene>
    <name evidence="2" type="ordered locus">Curi_c17200</name>
</gene>
<dbReference type="AlphaFoldDB" id="K0B0X4"/>
<dbReference type="SUPFAM" id="SSF55383">
    <property type="entry name" value="Copper amine oxidase, domain N"/>
    <property type="match status" value="1"/>
</dbReference>
<accession>K0B0X4</accession>
<dbReference type="RefSeq" id="WP_014967863.1">
    <property type="nucleotide sequence ID" value="NC_018664.1"/>
</dbReference>
<evidence type="ECO:0000313" key="2">
    <source>
        <dbReference type="EMBL" id="AFS78727.1"/>
    </source>
</evidence>
<dbReference type="eggNOG" id="COG4991">
    <property type="taxonomic scope" value="Bacteria"/>
</dbReference>
<evidence type="ECO:0000313" key="3">
    <source>
        <dbReference type="Proteomes" id="UP000006094"/>
    </source>
</evidence>
<dbReference type="Pfam" id="PF07833">
    <property type="entry name" value="Cu_amine_oxidN1"/>
    <property type="match status" value="1"/>
</dbReference>
<dbReference type="Gene3D" id="3.30.457.10">
    <property type="entry name" value="Copper amine oxidase-like, N-terminal domain"/>
    <property type="match status" value="1"/>
</dbReference>
<dbReference type="STRING" id="1128398.Curi_c17200"/>
<proteinExistence type="predicted"/>
<organism evidence="2 3">
    <name type="scientific">Gottschalkia acidurici (strain ATCC 7906 / DSM 604 / BCRC 14475 / CIP 104303 / KCTC 5404 / NCIMB 10678 / 9a)</name>
    <name type="common">Clostridium acidurici</name>
    <dbReference type="NCBI Taxonomy" id="1128398"/>
    <lineage>
        <taxon>Bacteria</taxon>
        <taxon>Bacillati</taxon>
        <taxon>Bacillota</taxon>
        <taxon>Tissierellia</taxon>
        <taxon>Tissierellales</taxon>
        <taxon>Gottschalkiaceae</taxon>
        <taxon>Gottschalkia</taxon>
    </lineage>
</organism>
<sequence length="284" mass="32895">MRRYLKLSLIICFLIILPGKLFAQQGELVEIQLDQKKLVFPDAKPLLIKDENRVLVPVRFVGEQLGAVVYWDKESEEVHIFLNNKVILVKMGSDYATINNNRITLDSVARIIDGRTYVPLRFISESLDCSVDWDGYRYIAYITTKENTRPIIEKPISITATGDMYIDEQAVLALDSNFNLDEYHRAIYSYTSDWSKIEFIIDFSASGGIASTNIDGEMFKPGETQDAFKKVLRYYFSDKTNDVWRYLEQIVSKKKSFKDIKEFGDRSITVIKPDEDDRIFIFIN</sequence>
<reference evidence="2 3" key="1">
    <citation type="journal article" date="2012" name="PLoS ONE">
        <title>The purine-utilizing bacterium Clostridium acidurici 9a: a genome-guided metabolic reconsideration.</title>
        <authorList>
            <person name="Hartwich K."/>
            <person name="Poehlein A."/>
            <person name="Daniel R."/>
        </authorList>
    </citation>
    <scope>NUCLEOTIDE SEQUENCE [LARGE SCALE GENOMIC DNA]</scope>
    <source>
        <strain evidence="3">ATCC 7906 / DSM 604 / BCRC 14475 / CIP 104303 / KCTC 5404 / NCIMB 10678 / 9a</strain>
    </source>
</reference>
<evidence type="ECO:0000259" key="1">
    <source>
        <dbReference type="Pfam" id="PF07833"/>
    </source>
</evidence>
<name>K0B0X4_GOTA9</name>
<dbReference type="KEGG" id="cad:Curi_c17200"/>
<protein>
    <submittedName>
        <fullName evidence="2">Copper amine oxidase-like protein</fullName>
    </submittedName>
</protein>
<feature type="domain" description="Copper amine oxidase-like N-terminal" evidence="1">
    <location>
        <begin position="33"/>
        <end position="138"/>
    </location>
</feature>
<dbReference type="Proteomes" id="UP000006094">
    <property type="component" value="Chromosome"/>
</dbReference>
<dbReference type="InterPro" id="IPR036582">
    <property type="entry name" value="Mao_N_sf"/>
</dbReference>
<dbReference type="HOGENOM" id="CLU_978970_0_0_9"/>
<dbReference type="EMBL" id="CP003326">
    <property type="protein sequence ID" value="AFS78727.1"/>
    <property type="molecule type" value="Genomic_DNA"/>
</dbReference>